<dbReference type="EMBL" id="BNAI01000002">
    <property type="protein sequence ID" value="GHF13227.1"/>
    <property type="molecule type" value="Genomic_DNA"/>
</dbReference>
<accession>A0A8J3M3N9</accession>
<proteinExistence type="inferred from homology"/>
<dbReference type="RefSeq" id="WP_191282622.1">
    <property type="nucleotide sequence ID" value="NZ_BNAI01000002.1"/>
</dbReference>
<evidence type="ECO:0000256" key="4">
    <source>
        <dbReference type="ARBA" id="ARBA00022692"/>
    </source>
</evidence>
<evidence type="ECO:0000313" key="9">
    <source>
        <dbReference type="EMBL" id="GHF13227.1"/>
    </source>
</evidence>
<dbReference type="Proteomes" id="UP000617531">
    <property type="component" value="Unassembled WGS sequence"/>
</dbReference>
<dbReference type="SUPFAM" id="SSF161098">
    <property type="entry name" value="MetI-like"/>
    <property type="match status" value="1"/>
</dbReference>
<evidence type="ECO:0000256" key="6">
    <source>
        <dbReference type="ARBA" id="ARBA00023136"/>
    </source>
</evidence>
<dbReference type="GO" id="GO:0005886">
    <property type="term" value="C:plasma membrane"/>
    <property type="evidence" value="ECO:0007669"/>
    <property type="project" value="UniProtKB-SubCell"/>
</dbReference>
<evidence type="ECO:0000256" key="3">
    <source>
        <dbReference type="ARBA" id="ARBA00022475"/>
    </source>
</evidence>
<dbReference type="PANTHER" id="PTHR30193">
    <property type="entry name" value="ABC TRANSPORTER PERMEASE PROTEIN"/>
    <property type="match status" value="1"/>
</dbReference>
<gene>
    <name evidence="9" type="ORF">GCM10011600_12540</name>
</gene>
<keyword evidence="6 7" id="KW-0472">Membrane</keyword>
<dbReference type="PANTHER" id="PTHR30193:SF37">
    <property type="entry name" value="INNER MEMBRANE ABC TRANSPORTER PERMEASE PROTEIN YCJO"/>
    <property type="match status" value="1"/>
</dbReference>
<organism evidence="9 10">
    <name type="scientific">Pseudolysinimonas yzui</name>
    <dbReference type="NCBI Taxonomy" id="2708254"/>
    <lineage>
        <taxon>Bacteria</taxon>
        <taxon>Bacillati</taxon>
        <taxon>Actinomycetota</taxon>
        <taxon>Actinomycetes</taxon>
        <taxon>Micrococcales</taxon>
        <taxon>Microbacteriaceae</taxon>
        <taxon>Pseudolysinimonas</taxon>
    </lineage>
</organism>
<dbReference type="CDD" id="cd06261">
    <property type="entry name" value="TM_PBP2"/>
    <property type="match status" value="1"/>
</dbReference>
<keyword evidence="10" id="KW-1185">Reference proteome</keyword>
<reference evidence="9" key="1">
    <citation type="journal article" date="2014" name="Int. J. Syst. Evol. Microbiol.">
        <title>Complete genome sequence of Corynebacterium casei LMG S-19264T (=DSM 44701T), isolated from a smear-ripened cheese.</title>
        <authorList>
            <consortium name="US DOE Joint Genome Institute (JGI-PGF)"/>
            <person name="Walter F."/>
            <person name="Albersmeier A."/>
            <person name="Kalinowski J."/>
            <person name="Ruckert C."/>
        </authorList>
    </citation>
    <scope>NUCLEOTIDE SEQUENCE</scope>
    <source>
        <strain evidence="9">CGMCC 1.16548</strain>
    </source>
</reference>
<comment type="caution">
    <text evidence="9">The sequence shown here is derived from an EMBL/GenBank/DDBJ whole genome shotgun (WGS) entry which is preliminary data.</text>
</comment>
<evidence type="ECO:0000256" key="2">
    <source>
        <dbReference type="ARBA" id="ARBA00022448"/>
    </source>
</evidence>
<evidence type="ECO:0000256" key="7">
    <source>
        <dbReference type="RuleBase" id="RU363032"/>
    </source>
</evidence>
<dbReference type="Pfam" id="PF00528">
    <property type="entry name" value="BPD_transp_1"/>
    <property type="match status" value="1"/>
</dbReference>
<dbReference type="InterPro" id="IPR051393">
    <property type="entry name" value="ABC_transporter_permease"/>
</dbReference>
<feature type="transmembrane region" description="Helical" evidence="7">
    <location>
        <begin position="264"/>
        <end position="286"/>
    </location>
</feature>
<sequence length="299" mass="33644">MQATNVRLRRALTPWIFLLPWLIGAAAFTIGPALFGFAMSFTSWNLRYPIEWVGLDNYAEMLTDDYRFWLSLRITGFFLLLSVPLYLVVGLATALLLNQRVWGIRFFRTILFMPSVLSGVAVAILWLLLLNPDRGVVNTLLRAVGVSDPPGWFQDPAWAVQALVITGLWGVLGNGAIIYLAGLQNISPTLYEAAMIDGAGAWRRFWSVTMPLLTPTLFFMLLTSIIGAFQVFDTAFTINRGRSGDSLRFYLIYLWEAGFRDGRLGYAAALSMVLFLIGTVVVIVLLKTQDRWVHYQDEE</sequence>
<reference evidence="9" key="2">
    <citation type="submission" date="2020-09" db="EMBL/GenBank/DDBJ databases">
        <authorList>
            <person name="Sun Q."/>
            <person name="Zhou Y."/>
        </authorList>
    </citation>
    <scope>NUCLEOTIDE SEQUENCE</scope>
    <source>
        <strain evidence="9">CGMCC 1.16548</strain>
    </source>
</reference>
<protein>
    <submittedName>
        <fullName evidence="9">Spermidine/putrescine ABC transporter permease</fullName>
    </submittedName>
</protein>
<feature type="transmembrane region" description="Helical" evidence="7">
    <location>
        <begin position="109"/>
        <end position="129"/>
    </location>
</feature>
<keyword evidence="3" id="KW-1003">Cell membrane</keyword>
<comment type="similarity">
    <text evidence="7">Belongs to the binding-protein-dependent transport system permease family.</text>
</comment>
<feature type="transmembrane region" description="Helical" evidence="7">
    <location>
        <begin position="12"/>
        <end position="39"/>
    </location>
</feature>
<name>A0A8J3M3N9_9MICO</name>
<dbReference type="AlphaFoldDB" id="A0A8J3M3N9"/>
<keyword evidence="5 7" id="KW-1133">Transmembrane helix</keyword>
<dbReference type="Gene3D" id="1.10.3720.10">
    <property type="entry name" value="MetI-like"/>
    <property type="match status" value="1"/>
</dbReference>
<feature type="domain" description="ABC transmembrane type-1" evidence="8">
    <location>
        <begin position="72"/>
        <end position="285"/>
    </location>
</feature>
<evidence type="ECO:0000256" key="1">
    <source>
        <dbReference type="ARBA" id="ARBA00004651"/>
    </source>
</evidence>
<feature type="transmembrane region" description="Helical" evidence="7">
    <location>
        <begin position="158"/>
        <end position="181"/>
    </location>
</feature>
<keyword evidence="4 7" id="KW-0812">Transmembrane</keyword>
<dbReference type="InterPro" id="IPR035906">
    <property type="entry name" value="MetI-like_sf"/>
</dbReference>
<evidence type="ECO:0000313" key="10">
    <source>
        <dbReference type="Proteomes" id="UP000617531"/>
    </source>
</evidence>
<feature type="transmembrane region" description="Helical" evidence="7">
    <location>
        <begin position="212"/>
        <end position="232"/>
    </location>
</feature>
<evidence type="ECO:0000256" key="5">
    <source>
        <dbReference type="ARBA" id="ARBA00022989"/>
    </source>
</evidence>
<dbReference type="PROSITE" id="PS50928">
    <property type="entry name" value="ABC_TM1"/>
    <property type="match status" value="1"/>
</dbReference>
<dbReference type="InterPro" id="IPR000515">
    <property type="entry name" value="MetI-like"/>
</dbReference>
<keyword evidence="2 7" id="KW-0813">Transport</keyword>
<feature type="transmembrane region" description="Helical" evidence="7">
    <location>
        <begin position="74"/>
        <end position="97"/>
    </location>
</feature>
<dbReference type="GO" id="GO:0055085">
    <property type="term" value="P:transmembrane transport"/>
    <property type="evidence" value="ECO:0007669"/>
    <property type="project" value="InterPro"/>
</dbReference>
<evidence type="ECO:0000259" key="8">
    <source>
        <dbReference type="PROSITE" id="PS50928"/>
    </source>
</evidence>
<comment type="subcellular location">
    <subcellularLocation>
        <location evidence="1 7">Cell membrane</location>
        <topology evidence="1 7">Multi-pass membrane protein</topology>
    </subcellularLocation>
</comment>